<accession>A0AAV2GTW7</accession>
<keyword evidence="4" id="KW-0862">Zinc</keyword>
<evidence type="ECO:0000256" key="3">
    <source>
        <dbReference type="ARBA" id="ARBA00022771"/>
    </source>
</evidence>
<name>A0AAV2GTW7_9ROSI</name>
<evidence type="ECO:0000256" key="1">
    <source>
        <dbReference type="ARBA" id="ARBA00004123"/>
    </source>
</evidence>
<dbReference type="GO" id="GO:0005634">
    <property type="term" value="C:nucleus"/>
    <property type="evidence" value="ECO:0007669"/>
    <property type="project" value="UniProtKB-SubCell"/>
</dbReference>
<comment type="similarity">
    <text evidence="9">Belongs to the type IV zinc-finger family. Class B subfamily.</text>
</comment>
<keyword evidence="8" id="KW-0539">Nucleus</keyword>
<evidence type="ECO:0000313" key="13">
    <source>
        <dbReference type="EMBL" id="CAL1414149.1"/>
    </source>
</evidence>
<sequence length="408" mass="43956">MIMSTTTTQPNPSTYHQFPHFSIDLNQDHHHQQQQQQQQYLQHAAHFFSSNSTNSSSPPPPPPPASLPYHIFIDVEDPDAAACRHVAADYSSWGLPPTFRHHHEPQQEQQQKANDHTTNGVVAKEEKMMAISTGCCSSDHHQTVEPKWVPCSATTKVRMTKKNNKLTIKTNTNNTDHGRTKKYSAFAWDPQKTSHDASPSTFQQQAAAAIATDQLCNNSPLSSSGGGGSPTVVVRVCADCNTTKTPLWRSGPRGPKSLCNACGIRQRKARRAMAAAAAAAAAAEGGADLAGVDTITPLPPPPATTIKIKTGKGKHANKNKLAPSANSHLPFKKRCKFAAPRGRKAAGTTTSAAATITTDNNNSNNKLCFEDLVAILSKSCSAIQRVFPQDEKEAAILLMALSYGLVQS</sequence>
<dbReference type="Pfam" id="PF00320">
    <property type="entry name" value="GATA"/>
    <property type="match status" value="1"/>
</dbReference>
<dbReference type="GO" id="GO:0008270">
    <property type="term" value="F:zinc ion binding"/>
    <property type="evidence" value="ECO:0007669"/>
    <property type="project" value="UniProtKB-KW"/>
</dbReference>
<feature type="domain" description="GATA-type" evidence="12">
    <location>
        <begin position="235"/>
        <end position="267"/>
    </location>
</feature>
<dbReference type="InterPro" id="IPR052138">
    <property type="entry name" value="GATA_ZnFinger_Domain"/>
</dbReference>
<keyword evidence="14" id="KW-1185">Reference proteome</keyword>
<evidence type="ECO:0000256" key="7">
    <source>
        <dbReference type="ARBA" id="ARBA00023163"/>
    </source>
</evidence>
<proteinExistence type="inferred from homology"/>
<keyword evidence="2" id="KW-0479">Metal-binding</keyword>
<dbReference type="InterPro" id="IPR013088">
    <property type="entry name" value="Znf_NHR/GATA"/>
</dbReference>
<keyword evidence="7" id="KW-0804">Transcription</keyword>
<evidence type="ECO:0000256" key="2">
    <source>
        <dbReference type="ARBA" id="ARBA00022723"/>
    </source>
</evidence>
<evidence type="ECO:0000256" key="8">
    <source>
        <dbReference type="ARBA" id="ARBA00023242"/>
    </source>
</evidence>
<evidence type="ECO:0000256" key="9">
    <source>
        <dbReference type="ARBA" id="ARBA00024019"/>
    </source>
</evidence>
<dbReference type="CDD" id="cd00202">
    <property type="entry name" value="ZnF_GATA"/>
    <property type="match status" value="1"/>
</dbReference>
<feature type="compositionally biased region" description="Pro residues" evidence="11">
    <location>
        <begin position="57"/>
        <end position="66"/>
    </location>
</feature>
<evidence type="ECO:0000313" key="14">
    <source>
        <dbReference type="Proteomes" id="UP001497516"/>
    </source>
</evidence>
<dbReference type="InterPro" id="IPR000679">
    <property type="entry name" value="Znf_GATA"/>
</dbReference>
<evidence type="ECO:0000256" key="11">
    <source>
        <dbReference type="SAM" id="MobiDB-lite"/>
    </source>
</evidence>
<dbReference type="Proteomes" id="UP001497516">
    <property type="component" value="Chromosome 9"/>
</dbReference>
<dbReference type="AlphaFoldDB" id="A0AAV2GTW7"/>
<dbReference type="EMBL" id="OZ034822">
    <property type="protein sequence ID" value="CAL1414149.1"/>
    <property type="molecule type" value="Genomic_DNA"/>
</dbReference>
<feature type="region of interest" description="Disordered" evidence="11">
    <location>
        <begin position="49"/>
        <end position="68"/>
    </location>
</feature>
<dbReference type="PROSITE" id="PS00344">
    <property type="entry name" value="GATA_ZN_FINGER_1"/>
    <property type="match status" value="1"/>
</dbReference>
<reference evidence="13 14" key="1">
    <citation type="submission" date="2024-04" db="EMBL/GenBank/DDBJ databases">
        <authorList>
            <person name="Fracassetti M."/>
        </authorList>
    </citation>
    <scope>NUCLEOTIDE SEQUENCE [LARGE SCALE GENOMIC DNA]</scope>
</reference>
<organism evidence="13 14">
    <name type="scientific">Linum trigynum</name>
    <dbReference type="NCBI Taxonomy" id="586398"/>
    <lineage>
        <taxon>Eukaryota</taxon>
        <taxon>Viridiplantae</taxon>
        <taxon>Streptophyta</taxon>
        <taxon>Embryophyta</taxon>
        <taxon>Tracheophyta</taxon>
        <taxon>Spermatophyta</taxon>
        <taxon>Magnoliopsida</taxon>
        <taxon>eudicotyledons</taxon>
        <taxon>Gunneridae</taxon>
        <taxon>Pentapetalae</taxon>
        <taxon>rosids</taxon>
        <taxon>fabids</taxon>
        <taxon>Malpighiales</taxon>
        <taxon>Linaceae</taxon>
        <taxon>Linum</taxon>
    </lineage>
</organism>
<dbReference type="FunFam" id="3.30.50.10:FF:000055">
    <property type="entry name" value="GATA transcription factor 21"/>
    <property type="match status" value="1"/>
</dbReference>
<evidence type="ECO:0000256" key="6">
    <source>
        <dbReference type="ARBA" id="ARBA00023125"/>
    </source>
</evidence>
<dbReference type="PROSITE" id="PS50114">
    <property type="entry name" value="GATA_ZN_FINGER_2"/>
    <property type="match status" value="1"/>
</dbReference>
<evidence type="ECO:0000256" key="10">
    <source>
        <dbReference type="PROSITE-ProRule" id="PRU00094"/>
    </source>
</evidence>
<evidence type="ECO:0000259" key="12">
    <source>
        <dbReference type="PROSITE" id="PS50114"/>
    </source>
</evidence>
<keyword evidence="3 10" id="KW-0863">Zinc-finger</keyword>
<dbReference type="PANTHER" id="PTHR47255">
    <property type="entry name" value="GATA TRANSCRIPTION FACTOR 22-RELATED"/>
    <property type="match status" value="1"/>
</dbReference>
<dbReference type="SUPFAM" id="SSF57716">
    <property type="entry name" value="Glucocorticoid receptor-like (DNA-binding domain)"/>
    <property type="match status" value="1"/>
</dbReference>
<dbReference type="SMART" id="SM00401">
    <property type="entry name" value="ZnF_GATA"/>
    <property type="match status" value="1"/>
</dbReference>
<comment type="subcellular location">
    <subcellularLocation>
        <location evidence="1">Nucleus</location>
    </subcellularLocation>
</comment>
<keyword evidence="6" id="KW-0238">DNA-binding</keyword>
<protein>
    <recommendedName>
        <fullName evidence="12">GATA-type domain-containing protein</fullName>
    </recommendedName>
</protein>
<evidence type="ECO:0000256" key="5">
    <source>
        <dbReference type="ARBA" id="ARBA00023015"/>
    </source>
</evidence>
<dbReference type="GO" id="GO:0006355">
    <property type="term" value="P:regulation of DNA-templated transcription"/>
    <property type="evidence" value="ECO:0007669"/>
    <property type="project" value="InterPro"/>
</dbReference>
<keyword evidence="5" id="KW-0805">Transcription regulation</keyword>
<gene>
    <name evidence="13" type="ORF">LTRI10_LOCUS53327</name>
</gene>
<dbReference type="Gene3D" id="3.30.50.10">
    <property type="entry name" value="Erythroid Transcription Factor GATA-1, subunit A"/>
    <property type="match status" value="1"/>
</dbReference>
<evidence type="ECO:0000256" key="4">
    <source>
        <dbReference type="ARBA" id="ARBA00022833"/>
    </source>
</evidence>
<dbReference type="GO" id="GO:0000976">
    <property type="term" value="F:transcription cis-regulatory region binding"/>
    <property type="evidence" value="ECO:0007669"/>
    <property type="project" value="UniProtKB-ARBA"/>
</dbReference>
<dbReference type="PANTHER" id="PTHR47255:SF4">
    <property type="entry name" value="GATA ZINC FINGER DOMAIN-CONTAINING PROTEIN 12"/>
    <property type="match status" value="1"/>
</dbReference>